<evidence type="ECO:0000256" key="1">
    <source>
        <dbReference type="SAM" id="MobiDB-lite"/>
    </source>
</evidence>
<feature type="region of interest" description="Disordered" evidence="1">
    <location>
        <begin position="1"/>
        <end position="37"/>
    </location>
</feature>
<feature type="domain" description="BTB" evidence="2">
    <location>
        <begin position="44"/>
        <end position="111"/>
    </location>
</feature>
<dbReference type="Gene3D" id="3.30.710.10">
    <property type="entry name" value="Potassium Channel Kv1.1, Chain A"/>
    <property type="match status" value="1"/>
</dbReference>
<dbReference type="Proteomes" id="UP000242519">
    <property type="component" value="Unassembled WGS sequence"/>
</dbReference>
<evidence type="ECO:0000313" key="3">
    <source>
        <dbReference type="EMBL" id="OWO99625.1"/>
    </source>
</evidence>
<proteinExistence type="predicted"/>
<dbReference type="OrthoDB" id="6359816at2759"/>
<dbReference type="PROSITE" id="PS50097">
    <property type="entry name" value="BTB"/>
    <property type="match status" value="1"/>
</dbReference>
<evidence type="ECO:0000259" key="2">
    <source>
        <dbReference type="PROSITE" id="PS50097"/>
    </source>
</evidence>
<dbReference type="STRING" id="503106.A0A218YW52"/>
<dbReference type="CDD" id="cd18186">
    <property type="entry name" value="BTB_POZ_ZBTB_KLHL-like"/>
    <property type="match status" value="1"/>
</dbReference>
<dbReference type="SUPFAM" id="SSF54695">
    <property type="entry name" value="POZ domain"/>
    <property type="match status" value="1"/>
</dbReference>
<dbReference type="InterPro" id="IPR000210">
    <property type="entry name" value="BTB/POZ_dom"/>
</dbReference>
<name>A0A218YW52_9HELO</name>
<keyword evidence="4" id="KW-1185">Reference proteome</keyword>
<reference evidence="3 4" key="1">
    <citation type="submission" date="2017-04" db="EMBL/GenBank/DDBJ databases">
        <title>Draft genome sequence of Marssonina coronaria NL1: causal agent of apple blotch.</title>
        <authorList>
            <person name="Cheng Q."/>
        </authorList>
    </citation>
    <scope>NUCLEOTIDE SEQUENCE [LARGE SCALE GENOMIC DNA]</scope>
    <source>
        <strain evidence="3 4">NL1</strain>
    </source>
</reference>
<dbReference type="AlphaFoldDB" id="A0A218YW52"/>
<evidence type="ECO:0000313" key="4">
    <source>
        <dbReference type="Proteomes" id="UP000242519"/>
    </source>
</evidence>
<sequence>MKIVVTSDKIKKETHNTPSGSPSSGLVLARETPKPSMSERMGSEVLTVIIGDESSKHYFTLHKNLLAECGGMFLDMCNETSSGQAVAFEAEKDAFKLFVDYLYSDSIPAVPFDATATVKAHKLLSLIKLYVFAETSDLDSKIRDKIMDNIQDGFYMVREFPKGDLINNVYKNSGENSKLRKFCAASLVYNVHDPSCVQDKSIAGLLTGNEALMADFLEAVRTYAHRQDPRVRHCRFKENCAECARAGSEYLDGADGVAPCNYHVHAEIKGEVGDPAGYGRKAFIVNKNLIMSQSAFSPNAPRNLPLLSSSVPALQLEEDNKTFENFIAWLHRGTIPETPPLPVSLSSRPNRQLQC</sequence>
<dbReference type="EMBL" id="MZNU01000346">
    <property type="protein sequence ID" value="OWO99625.1"/>
    <property type="molecule type" value="Genomic_DNA"/>
</dbReference>
<comment type="caution">
    <text evidence="3">The sequence shown here is derived from an EMBL/GenBank/DDBJ whole genome shotgun (WGS) entry which is preliminary data.</text>
</comment>
<gene>
    <name evidence="3" type="ORF">B2J93_4951</name>
</gene>
<protein>
    <recommendedName>
        <fullName evidence="2">BTB domain-containing protein</fullName>
    </recommendedName>
</protein>
<dbReference type="InterPro" id="IPR011333">
    <property type="entry name" value="SKP1/BTB/POZ_sf"/>
</dbReference>
<dbReference type="InParanoid" id="A0A218YW52"/>
<accession>A0A218YW52</accession>
<organism evidence="3 4">
    <name type="scientific">Diplocarpon coronariae</name>
    <dbReference type="NCBI Taxonomy" id="2795749"/>
    <lineage>
        <taxon>Eukaryota</taxon>
        <taxon>Fungi</taxon>
        <taxon>Dikarya</taxon>
        <taxon>Ascomycota</taxon>
        <taxon>Pezizomycotina</taxon>
        <taxon>Leotiomycetes</taxon>
        <taxon>Helotiales</taxon>
        <taxon>Drepanopezizaceae</taxon>
        <taxon>Diplocarpon</taxon>
    </lineage>
</organism>